<name>A0A5K7ZCU2_9BACT</name>
<evidence type="ECO:0000313" key="2">
    <source>
        <dbReference type="Proteomes" id="UP000427769"/>
    </source>
</evidence>
<keyword evidence="2" id="KW-1185">Reference proteome</keyword>
<gene>
    <name evidence="1" type="ORF">DSCW_14840</name>
</gene>
<reference evidence="1 2" key="1">
    <citation type="submission" date="2019-11" db="EMBL/GenBank/DDBJ databases">
        <title>Comparative genomics of hydrocarbon-degrading Desulfosarcina strains.</title>
        <authorList>
            <person name="Watanabe M."/>
            <person name="Kojima H."/>
            <person name="Fukui M."/>
        </authorList>
    </citation>
    <scope>NUCLEOTIDE SEQUENCE [LARGE SCALE GENOMIC DNA]</scope>
    <source>
        <strain evidence="1 2">PP31</strain>
    </source>
</reference>
<protein>
    <submittedName>
        <fullName evidence="1">Uncharacterized protein</fullName>
    </submittedName>
</protein>
<proteinExistence type="predicted"/>
<organism evidence="1 2">
    <name type="scientific">Desulfosarcina widdelii</name>
    <dbReference type="NCBI Taxonomy" id="947919"/>
    <lineage>
        <taxon>Bacteria</taxon>
        <taxon>Pseudomonadati</taxon>
        <taxon>Thermodesulfobacteriota</taxon>
        <taxon>Desulfobacteria</taxon>
        <taxon>Desulfobacterales</taxon>
        <taxon>Desulfosarcinaceae</taxon>
        <taxon>Desulfosarcina</taxon>
    </lineage>
</organism>
<dbReference type="OrthoDB" id="5422471at2"/>
<accession>A0A5K7ZCU2</accession>
<dbReference type="Proteomes" id="UP000427769">
    <property type="component" value="Chromosome"/>
</dbReference>
<dbReference type="KEGG" id="dwd:DSCW_14840"/>
<sequence>MTRTKPTIENLTKVSLNITAEGKTTPNDQAAVFEFIYGVGADGITPFEKVLFGKSVGDHVRMDIGPAGYRETVGHLELPLFEQIGIATATCLMATVTGITKPEDREVVKAMASGGSCSDCGCGCGGH</sequence>
<dbReference type="EMBL" id="AP021875">
    <property type="protein sequence ID" value="BBO74067.1"/>
    <property type="molecule type" value="Genomic_DNA"/>
</dbReference>
<dbReference type="RefSeq" id="WP_155303123.1">
    <property type="nucleotide sequence ID" value="NZ_AP021875.1"/>
</dbReference>
<dbReference type="AlphaFoldDB" id="A0A5K7ZCU2"/>
<evidence type="ECO:0000313" key="1">
    <source>
        <dbReference type="EMBL" id="BBO74067.1"/>
    </source>
</evidence>